<gene>
    <name evidence="1" type="ORF">SDC9_107028</name>
</gene>
<sequence length="77" mass="9506">MQVFCFFFHCLLHSERHVFIKYIGHFLGRALKRDKQIVRVGDGLKKFLDIHRIERRDVFKYEHLVPYFLRQLRILFA</sequence>
<name>A0A645B3Y2_9ZZZZ</name>
<reference evidence="1" key="1">
    <citation type="submission" date="2019-08" db="EMBL/GenBank/DDBJ databases">
        <authorList>
            <person name="Kucharzyk K."/>
            <person name="Murdoch R.W."/>
            <person name="Higgins S."/>
            <person name="Loffler F."/>
        </authorList>
    </citation>
    <scope>NUCLEOTIDE SEQUENCE</scope>
</reference>
<dbReference type="AlphaFoldDB" id="A0A645B3Y2"/>
<accession>A0A645B3Y2</accession>
<proteinExistence type="predicted"/>
<dbReference type="EMBL" id="VSSQ01017668">
    <property type="protein sequence ID" value="MPM60180.1"/>
    <property type="molecule type" value="Genomic_DNA"/>
</dbReference>
<protein>
    <submittedName>
        <fullName evidence="1">Uncharacterized protein</fullName>
    </submittedName>
</protein>
<evidence type="ECO:0000313" key="1">
    <source>
        <dbReference type="EMBL" id="MPM60180.1"/>
    </source>
</evidence>
<comment type="caution">
    <text evidence="1">The sequence shown here is derived from an EMBL/GenBank/DDBJ whole genome shotgun (WGS) entry which is preliminary data.</text>
</comment>
<organism evidence="1">
    <name type="scientific">bioreactor metagenome</name>
    <dbReference type="NCBI Taxonomy" id="1076179"/>
    <lineage>
        <taxon>unclassified sequences</taxon>
        <taxon>metagenomes</taxon>
        <taxon>ecological metagenomes</taxon>
    </lineage>
</organism>